<dbReference type="SUPFAM" id="SSF102114">
    <property type="entry name" value="Radical SAM enzymes"/>
    <property type="match status" value="1"/>
</dbReference>
<sequence>MRKYKFLRSRHKIEIDITWQCNLKCFDCNRCCGTSPTGERMSVDQIERFIAESNLNSYKWKIIRLVGGEPTLHPDFPTIVRLLLTYRDSFYEKDKPKIIVCTNGYSNKTKKILSELPCEIIIDNSNKSSENVAHIGHFNMAPIDIRDTSKDDFTLACTNTTYCGMGLTPNGYYHCPVAGSIDRIFGKNLGYKKLPEQVDEMDNLKQEFCKLCGFYDMDDTKVVPSIDNIKLLDSQPTISSSWKQALRDIKIQGRHKLTRY</sequence>
<dbReference type="EMBL" id="FOOU01000010">
    <property type="protein sequence ID" value="SFG66330.1"/>
    <property type="molecule type" value="Genomic_DNA"/>
</dbReference>
<dbReference type="AlphaFoldDB" id="A0A1I2TN37"/>
<dbReference type="InterPro" id="IPR050377">
    <property type="entry name" value="Radical_SAM_PqqE_MftC-like"/>
</dbReference>
<dbReference type="PANTHER" id="PTHR11228">
    <property type="entry name" value="RADICAL SAM DOMAIN PROTEIN"/>
    <property type="match status" value="1"/>
</dbReference>
<feature type="domain" description="Radical SAM core" evidence="6">
    <location>
        <begin position="20"/>
        <end position="113"/>
    </location>
</feature>
<proteinExistence type="predicted"/>
<dbReference type="InterPro" id="IPR007197">
    <property type="entry name" value="rSAM"/>
</dbReference>
<gene>
    <name evidence="7" type="ORF">SAMN05216175_110144</name>
</gene>
<keyword evidence="8" id="KW-1185">Reference proteome</keyword>
<keyword evidence="4" id="KW-0408">Iron</keyword>
<protein>
    <submittedName>
        <fullName evidence="7">4Fe-4S single cluster domain-containing protein</fullName>
    </submittedName>
</protein>
<dbReference type="InterPro" id="IPR058240">
    <property type="entry name" value="rSAM_sf"/>
</dbReference>
<evidence type="ECO:0000256" key="5">
    <source>
        <dbReference type="ARBA" id="ARBA00023014"/>
    </source>
</evidence>
<name>A0A1I2TN37_9GAMM</name>
<comment type="cofactor">
    <cofactor evidence="1">
        <name>[4Fe-4S] cluster</name>
        <dbReference type="ChEBI" id="CHEBI:49883"/>
    </cofactor>
</comment>
<accession>A0A1I2TN37</accession>
<keyword evidence="3" id="KW-0479">Metal-binding</keyword>
<dbReference type="RefSeq" id="WP_090728849.1">
    <property type="nucleotide sequence ID" value="NZ_FOOU01000010.1"/>
</dbReference>
<evidence type="ECO:0000313" key="8">
    <source>
        <dbReference type="Proteomes" id="UP000198623"/>
    </source>
</evidence>
<keyword evidence="2" id="KW-0949">S-adenosyl-L-methionine</keyword>
<evidence type="ECO:0000256" key="3">
    <source>
        <dbReference type="ARBA" id="ARBA00022723"/>
    </source>
</evidence>
<dbReference type="SFLD" id="SFLDS00029">
    <property type="entry name" value="Radical_SAM"/>
    <property type="match status" value="1"/>
</dbReference>
<dbReference type="GO" id="GO:0003824">
    <property type="term" value="F:catalytic activity"/>
    <property type="evidence" value="ECO:0007669"/>
    <property type="project" value="InterPro"/>
</dbReference>
<dbReference type="GO" id="GO:0046872">
    <property type="term" value="F:metal ion binding"/>
    <property type="evidence" value="ECO:0007669"/>
    <property type="project" value="UniProtKB-KW"/>
</dbReference>
<evidence type="ECO:0000256" key="1">
    <source>
        <dbReference type="ARBA" id="ARBA00001966"/>
    </source>
</evidence>
<evidence type="ECO:0000313" key="7">
    <source>
        <dbReference type="EMBL" id="SFG66330.1"/>
    </source>
</evidence>
<keyword evidence="5" id="KW-0411">Iron-sulfur</keyword>
<evidence type="ECO:0000256" key="2">
    <source>
        <dbReference type="ARBA" id="ARBA00022691"/>
    </source>
</evidence>
<evidence type="ECO:0000256" key="4">
    <source>
        <dbReference type="ARBA" id="ARBA00023004"/>
    </source>
</evidence>
<dbReference type="OrthoDB" id="9792276at2"/>
<dbReference type="STRING" id="1045558.SAMN05216175_110144"/>
<evidence type="ECO:0000259" key="6">
    <source>
        <dbReference type="Pfam" id="PF04055"/>
    </source>
</evidence>
<dbReference type="PANTHER" id="PTHR11228:SF22">
    <property type="entry name" value="PEPTIDE BIOSYNTHESIS PROTEIN YYDG-RELATED"/>
    <property type="match status" value="1"/>
</dbReference>
<organism evidence="7 8">
    <name type="scientific">Neptunomonas qingdaonensis</name>
    <dbReference type="NCBI Taxonomy" id="1045558"/>
    <lineage>
        <taxon>Bacteria</taxon>
        <taxon>Pseudomonadati</taxon>
        <taxon>Pseudomonadota</taxon>
        <taxon>Gammaproteobacteria</taxon>
        <taxon>Oceanospirillales</taxon>
        <taxon>Oceanospirillaceae</taxon>
        <taxon>Neptunomonas</taxon>
    </lineage>
</organism>
<dbReference type="Proteomes" id="UP000198623">
    <property type="component" value="Unassembled WGS sequence"/>
</dbReference>
<dbReference type="GO" id="GO:0051536">
    <property type="term" value="F:iron-sulfur cluster binding"/>
    <property type="evidence" value="ECO:0007669"/>
    <property type="project" value="UniProtKB-KW"/>
</dbReference>
<dbReference type="InterPro" id="IPR013785">
    <property type="entry name" value="Aldolase_TIM"/>
</dbReference>
<reference evidence="8" key="1">
    <citation type="submission" date="2016-10" db="EMBL/GenBank/DDBJ databases">
        <authorList>
            <person name="Varghese N."/>
            <person name="Submissions S."/>
        </authorList>
    </citation>
    <scope>NUCLEOTIDE SEQUENCE [LARGE SCALE GENOMIC DNA]</scope>
    <source>
        <strain evidence="8">CGMCC 1.10971</strain>
    </source>
</reference>
<dbReference type="Gene3D" id="3.20.20.70">
    <property type="entry name" value="Aldolase class I"/>
    <property type="match status" value="1"/>
</dbReference>
<dbReference type="Pfam" id="PF04055">
    <property type="entry name" value="Radical_SAM"/>
    <property type="match status" value="1"/>
</dbReference>